<protein>
    <recommendedName>
        <fullName evidence="2">Methyltransferase FkbM domain-containing protein</fullName>
    </recommendedName>
</protein>
<dbReference type="GO" id="GO:0005886">
    <property type="term" value="C:plasma membrane"/>
    <property type="evidence" value="ECO:0007669"/>
    <property type="project" value="TreeGrafter"/>
</dbReference>
<dbReference type="Pfam" id="PF05050">
    <property type="entry name" value="Methyltransf_21"/>
    <property type="match status" value="1"/>
</dbReference>
<proteinExistence type="predicted"/>
<feature type="chain" id="PRO_5031409859" description="Methyltransferase FkbM domain-containing protein" evidence="1">
    <location>
        <begin position="17"/>
        <end position="289"/>
    </location>
</feature>
<dbReference type="EMBL" id="HBKO01014671">
    <property type="protein sequence ID" value="CAE2210982.1"/>
    <property type="molecule type" value="Transcribed_RNA"/>
</dbReference>
<dbReference type="GO" id="GO:0005794">
    <property type="term" value="C:Golgi apparatus"/>
    <property type="evidence" value="ECO:0007669"/>
    <property type="project" value="TreeGrafter"/>
</dbReference>
<dbReference type="InterPro" id="IPR053202">
    <property type="entry name" value="EGF_Rcpt_Signaling_Reg"/>
</dbReference>
<accession>A0A7S4HW07</accession>
<dbReference type="GO" id="GO:0016197">
    <property type="term" value="P:endosomal transport"/>
    <property type="evidence" value="ECO:0007669"/>
    <property type="project" value="TreeGrafter"/>
</dbReference>
<dbReference type="Gene3D" id="3.40.50.150">
    <property type="entry name" value="Vaccinia Virus protein VP39"/>
    <property type="match status" value="1"/>
</dbReference>
<dbReference type="GO" id="GO:0031902">
    <property type="term" value="C:late endosome membrane"/>
    <property type="evidence" value="ECO:0007669"/>
    <property type="project" value="TreeGrafter"/>
</dbReference>
<dbReference type="SUPFAM" id="SSF53335">
    <property type="entry name" value="S-adenosyl-L-methionine-dependent methyltransferases"/>
    <property type="match status" value="1"/>
</dbReference>
<dbReference type="InterPro" id="IPR029063">
    <property type="entry name" value="SAM-dependent_MTases_sf"/>
</dbReference>
<dbReference type="PANTHER" id="PTHR34009">
    <property type="entry name" value="PROTEIN STAR"/>
    <property type="match status" value="1"/>
</dbReference>
<evidence type="ECO:0000259" key="2">
    <source>
        <dbReference type="Pfam" id="PF05050"/>
    </source>
</evidence>
<evidence type="ECO:0000256" key="1">
    <source>
        <dbReference type="SAM" id="SignalP"/>
    </source>
</evidence>
<reference evidence="3" key="1">
    <citation type="submission" date="2021-01" db="EMBL/GenBank/DDBJ databases">
        <authorList>
            <person name="Corre E."/>
            <person name="Pelletier E."/>
            <person name="Niang G."/>
            <person name="Scheremetjew M."/>
            <person name="Finn R."/>
            <person name="Kale V."/>
            <person name="Holt S."/>
            <person name="Cochrane G."/>
            <person name="Meng A."/>
            <person name="Brown T."/>
            <person name="Cohen L."/>
        </authorList>
    </citation>
    <scope>NUCLEOTIDE SEQUENCE</scope>
    <source>
        <strain evidence="3">UIO037</strain>
    </source>
</reference>
<feature type="domain" description="Methyltransferase FkbM" evidence="2">
    <location>
        <begin position="81"/>
        <end position="249"/>
    </location>
</feature>
<feature type="signal peptide" evidence="1">
    <location>
        <begin position="1"/>
        <end position="16"/>
    </location>
</feature>
<gene>
    <name evidence="3" type="ORF">CPOL0286_LOCUS6624</name>
</gene>
<dbReference type="PANTHER" id="PTHR34009:SF3">
    <property type="entry name" value="METHYLTRANSFERASE FKBM DOMAIN-CONTAINING PROTEIN"/>
    <property type="match status" value="1"/>
</dbReference>
<dbReference type="GO" id="GO:0006888">
    <property type="term" value="P:endoplasmic reticulum to Golgi vesicle-mediated transport"/>
    <property type="evidence" value="ECO:0007669"/>
    <property type="project" value="TreeGrafter"/>
</dbReference>
<sequence>MRPVGLLAVLLACCHAGQHSFHVEHDGHRIQTKAKGGWQECAVGRCQCVNASRSLSQHQEDRYVATNFFCRECEVRRNYVEIGALDGLKYSTTHLLEHEAHFGGLLIEGHPINARALQHNRGRSGNNVIAAAAVCAQTTGGTVQFIGPPNMGTAGVKSSMNAGYIKQWGALGRWNGRNYTVPCKPIGAMIRNAGINAVHFFVLDVEGAELMVLQTMDWSIPVLVWSIELDNTNREKDDAVRALLLSHGYMPFGRKNRKNINQIFVRDPKLARARISKCSECARQCAQVK</sequence>
<dbReference type="AlphaFoldDB" id="A0A7S4HW07"/>
<dbReference type="GO" id="GO:0005789">
    <property type="term" value="C:endoplasmic reticulum membrane"/>
    <property type="evidence" value="ECO:0007669"/>
    <property type="project" value="TreeGrafter"/>
</dbReference>
<keyword evidence="1" id="KW-0732">Signal</keyword>
<organism evidence="3">
    <name type="scientific">Prymnesium polylepis</name>
    <dbReference type="NCBI Taxonomy" id="72548"/>
    <lineage>
        <taxon>Eukaryota</taxon>
        <taxon>Haptista</taxon>
        <taxon>Haptophyta</taxon>
        <taxon>Prymnesiophyceae</taxon>
        <taxon>Prymnesiales</taxon>
        <taxon>Prymnesiaceae</taxon>
        <taxon>Prymnesium</taxon>
    </lineage>
</organism>
<dbReference type="InterPro" id="IPR006342">
    <property type="entry name" value="FkbM_mtfrase"/>
</dbReference>
<name>A0A7S4HW07_9EUKA</name>
<evidence type="ECO:0000313" key="3">
    <source>
        <dbReference type="EMBL" id="CAE2210982.1"/>
    </source>
</evidence>